<proteinExistence type="predicted"/>
<gene>
    <name evidence="3" type="ORF">VP01_4140g1</name>
</gene>
<feature type="compositionally biased region" description="Basic residues" evidence="1">
    <location>
        <begin position="338"/>
        <end position="349"/>
    </location>
</feature>
<dbReference type="EMBL" id="LAVV01009214">
    <property type="protein sequence ID" value="KNZ50995.1"/>
    <property type="molecule type" value="Genomic_DNA"/>
</dbReference>
<evidence type="ECO:0000313" key="4">
    <source>
        <dbReference type="Proteomes" id="UP000037035"/>
    </source>
</evidence>
<keyword evidence="4" id="KW-1185">Reference proteome</keyword>
<comment type="caution">
    <text evidence="3">The sequence shown here is derived from an EMBL/GenBank/DDBJ whole genome shotgun (WGS) entry which is preliminary data.</text>
</comment>
<reference evidence="3 4" key="1">
    <citation type="submission" date="2015-08" db="EMBL/GenBank/DDBJ databases">
        <title>Next Generation Sequencing and Analysis of the Genome of Puccinia sorghi L Schw, the Causal Agent of Maize Common Rust.</title>
        <authorList>
            <person name="Rochi L."/>
            <person name="Burguener G."/>
            <person name="Darino M."/>
            <person name="Turjanski A."/>
            <person name="Kreff E."/>
            <person name="Dieguez M.J."/>
            <person name="Sacco F."/>
        </authorList>
    </citation>
    <scope>NUCLEOTIDE SEQUENCE [LARGE SCALE GENOMIC DNA]</scope>
    <source>
        <strain evidence="3 4">RO10H11247</strain>
    </source>
</reference>
<evidence type="ECO:0000256" key="1">
    <source>
        <dbReference type="SAM" id="MobiDB-lite"/>
    </source>
</evidence>
<evidence type="ECO:0000313" key="3">
    <source>
        <dbReference type="EMBL" id="KNZ50995.1"/>
    </source>
</evidence>
<name>A0A0L6UT10_9BASI</name>
<sequence>MNGFSYVIVYSIFNKLSTFIYIFMCLFLDSNSYKLIKFIYRDLLHNFSINCESSFAIKSIFIPLLLEGEPRLFCIQKYMILFYFNWISLNTSHLLQVIHTGLILLEYANHFCLCFNVILLITSISTPHNQSSIHHSPQSITPTNPNHSIPSILILLSVHLLFTLVPSSLSSLIQPHCFMITVSCSLSLLSSQLFSFLQFLILSSPVYSLDTPKIKYTSNTSAMALAMQGPKMVPWSLLNIFYSTYCAFCTFFIIQKKSQNTHIISPDPSNLKTYSFHPFCIFFTTCNLKFSTLGIMYASKHTLSYSSQRFIHIMVKNLNAAGAVLRESHNAKLSLSTKPRKTTIKKPLNHPKVPTGPPKTPPEPLNHPSLPKNPPKPAKTLLNLPTHQ</sequence>
<feature type="region of interest" description="Disordered" evidence="1">
    <location>
        <begin position="335"/>
        <end position="388"/>
    </location>
</feature>
<keyword evidence="2" id="KW-0812">Transmembrane</keyword>
<feature type="compositionally biased region" description="Pro residues" evidence="1">
    <location>
        <begin position="354"/>
        <end position="377"/>
    </location>
</feature>
<dbReference type="Proteomes" id="UP000037035">
    <property type="component" value="Unassembled WGS sequence"/>
</dbReference>
<dbReference type="AlphaFoldDB" id="A0A0L6UT10"/>
<feature type="transmembrane region" description="Helical" evidence="2">
    <location>
        <begin position="233"/>
        <end position="254"/>
    </location>
</feature>
<keyword evidence="2" id="KW-0472">Membrane</keyword>
<feature type="transmembrane region" description="Helical" evidence="2">
    <location>
        <begin position="177"/>
        <end position="201"/>
    </location>
</feature>
<accession>A0A0L6UT10</accession>
<protein>
    <submittedName>
        <fullName evidence="3">Uncharacterized protein</fullName>
    </submittedName>
</protein>
<feature type="transmembrane region" description="Helical" evidence="2">
    <location>
        <begin position="147"/>
        <end position="165"/>
    </location>
</feature>
<keyword evidence="2" id="KW-1133">Transmembrane helix</keyword>
<organism evidence="3 4">
    <name type="scientific">Puccinia sorghi</name>
    <dbReference type="NCBI Taxonomy" id="27349"/>
    <lineage>
        <taxon>Eukaryota</taxon>
        <taxon>Fungi</taxon>
        <taxon>Dikarya</taxon>
        <taxon>Basidiomycota</taxon>
        <taxon>Pucciniomycotina</taxon>
        <taxon>Pucciniomycetes</taxon>
        <taxon>Pucciniales</taxon>
        <taxon>Pucciniaceae</taxon>
        <taxon>Puccinia</taxon>
    </lineage>
</organism>
<dbReference type="VEuPathDB" id="FungiDB:VP01_4140g1"/>
<evidence type="ECO:0000256" key="2">
    <source>
        <dbReference type="SAM" id="Phobius"/>
    </source>
</evidence>
<feature type="transmembrane region" description="Helical" evidence="2">
    <location>
        <begin position="78"/>
        <end position="95"/>
    </location>
</feature>
<feature type="transmembrane region" description="Helical" evidence="2">
    <location>
        <begin position="6"/>
        <end position="28"/>
    </location>
</feature>